<dbReference type="InterPro" id="IPR036388">
    <property type="entry name" value="WH-like_DNA-bd_sf"/>
</dbReference>
<dbReference type="InterPro" id="IPR036390">
    <property type="entry name" value="WH_DNA-bd_sf"/>
</dbReference>
<accession>A0A8J3KPD1</accession>
<dbReference type="AlphaFoldDB" id="A0A8J3KPD1"/>
<comment type="caution">
    <text evidence="2">The sequence shown here is derived from an EMBL/GenBank/DDBJ whole genome shotgun (WGS) entry which is preliminary data.</text>
</comment>
<dbReference type="SMART" id="SM00347">
    <property type="entry name" value="HTH_MARR"/>
    <property type="match status" value="1"/>
</dbReference>
<reference evidence="2 3" key="1">
    <citation type="submission" date="2021-01" db="EMBL/GenBank/DDBJ databases">
        <title>Whole genome shotgun sequence of Catellatospora citrea NBRC 14495.</title>
        <authorList>
            <person name="Komaki H."/>
            <person name="Tamura T."/>
        </authorList>
    </citation>
    <scope>NUCLEOTIDE SEQUENCE [LARGE SCALE GENOMIC DNA]</scope>
    <source>
        <strain evidence="2 3">NBRC 14495</strain>
    </source>
</reference>
<dbReference type="RefSeq" id="WP_120320365.1">
    <property type="nucleotide sequence ID" value="NZ_BONH01000017.1"/>
</dbReference>
<organism evidence="2 3">
    <name type="scientific">Catellatospora citrea</name>
    <dbReference type="NCBI Taxonomy" id="53366"/>
    <lineage>
        <taxon>Bacteria</taxon>
        <taxon>Bacillati</taxon>
        <taxon>Actinomycetota</taxon>
        <taxon>Actinomycetes</taxon>
        <taxon>Micromonosporales</taxon>
        <taxon>Micromonosporaceae</taxon>
        <taxon>Catellatospora</taxon>
    </lineage>
</organism>
<feature type="domain" description="HTH marR-type" evidence="1">
    <location>
        <begin position="11"/>
        <end position="148"/>
    </location>
</feature>
<dbReference type="PANTHER" id="PTHR33164">
    <property type="entry name" value="TRANSCRIPTIONAL REGULATOR, MARR FAMILY"/>
    <property type="match status" value="1"/>
</dbReference>
<dbReference type="SUPFAM" id="SSF46785">
    <property type="entry name" value="Winged helix' DNA-binding domain"/>
    <property type="match status" value="1"/>
</dbReference>
<protein>
    <submittedName>
        <fullName evidence="2">MarR family transcriptional regulator</fullName>
    </submittedName>
</protein>
<name>A0A8J3KPD1_9ACTN</name>
<dbReference type="InterPro" id="IPR039422">
    <property type="entry name" value="MarR/SlyA-like"/>
</dbReference>
<dbReference type="GO" id="GO:0006950">
    <property type="term" value="P:response to stress"/>
    <property type="evidence" value="ECO:0007669"/>
    <property type="project" value="TreeGrafter"/>
</dbReference>
<proteinExistence type="predicted"/>
<keyword evidence="3" id="KW-1185">Reference proteome</keyword>
<evidence type="ECO:0000259" key="1">
    <source>
        <dbReference type="PROSITE" id="PS50995"/>
    </source>
</evidence>
<dbReference type="GO" id="GO:0003700">
    <property type="term" value="F:DNA-binding transcription factor activity"/>
    <property type="evidence" value="ECO:0007669"/>
    <property type="project" value="InterPro"/>
</dbReference>
<dbReference type="EMBL" id="BONH01000017">
    <property type="protein sequence ID" value="GIF98934.1"/>
    <property type="molecule type" value="Genomic_DNA"/>
</dbReference>
<gene>
    <name evidence="2" type="ORF">Cci01nite_40280</name>
</gene>
<dbReference type="Gene3D" id="1.10.10.10">
    <property type="entry name" value="Winged helix-like DNA-binding domain superfamily/Winged helix DNA-binding domain"/>
    <property type="match status" value="1"/>
</dbReference>
<evidence type="ECO:0000313" key="3">
    <source>
        <dbReference type="Proteomes" id="UP000659904"/>
    </source>
</evidence>
<dbReference type="InterPro" id="IPR000835">
    <property type="entry name" value="HTH_MarR-typ"/>
</dbReference>
<dbReference type="PANTHER" id="PTHR33164:SF99">
    <property type="entry name" value="MARR FAMILY REGULATORY PROTEIN"/>
    <property type="match status" value="1"/>
</dbReference>
<evidence type="ECO:0000313" key="2">
    <source>
        <dbReference type="EMBL" id="GIF98934.1"/>
    </source>
</evidence>
<dbReference type="Proteomes" id="UP000659904">
    <property type="component" value="Unassembled WGS sequence"/>
</dbReference>
<sequence>MAQDPWLSESEQRVWRTFFRMQARLRLNIEQKLQAEGLSNADYSVLVALADIQGHRLRTFELARALDWEKSRLHHHLTRMAKRGLISRAYDPQPDDPRAVCVSLTESGRAALEAAAPAHASHVRRWVIDKLTPAQLRQLEEISQAVLDALEDERHRASKPATAVPPGP</sequence>
<dbReference type="PROSITE" id="PS50995">
    <property type="entry name" value="HTH_MARR_2"/>
    <property type="match status" value="1"/>
</dbReference>